<evidence type="ECO:0000313" key="2">
    <source>
        <dbReference type="EMBL" id="GAA3631279.1"/>
    </source>
</evidence>
<gene>
    <name evidence="2" type="ORF">GCM10022236_37310</name>
</gene>
<evidence type="ECO:0000313" key="3">
    <source>
        <dbReference type="Proteomes" id="UP001501490"/>
    </source>
</evidence>
<name>A0ABP7AFN9_9ACTN</name>
<reference evidence="3" key="1">
    <citation type="journal article" date="2019" name="Int. J. Syst. Evol. Microbiol.">
        <title>The Global Catalogue of Microorganisms (GCM) 10K type strain sequencing project: providing services to taxonomists for standard genome sequencing and annotation.</title>
        <authorList>
            <consortium name="The Broad Institute Genomics Platform"/>
            <consortium name="The Broad Institute Genome Sequencing Center for Infectious Disease"/>
            <person name="Wu L."/>
            <person name="Ma J."/>
        </authorList>
    </citation>
    <scope>NUCLEOTIDE SEQUENCE [LARGE SCALE GENOMIC DNA]</scope>
    <source>
        <strain evidence="3">JCM 16929</strain>
    </source>
</reference>
<dbReference type="Pfam" id="PF04978">
    <property type="entry name" value="MST"/>
    <property type="match status" value="1"/>
</dbReference>
<protein>
    <submittedName>
        <fullName evidence="2">DinB family protein</fullName>
    </submittedName>
</protein>
<comment type="caution">
    <text evidence="2">The sequence shown here is derived from an EMBL/GenBank/DDBJ whole genome shotgun (WGS) entry which is preliminary data.</text>
</comment>
<dbReference type="SUPFAM" id="SSF109854">
    <property type="entry name" value="DinB/YfiT-like putative metalloenzymes"/>
    <property type="match status" value="1"/>
</dbReference>
<dbReference type="InterPro" id="IPR007061">
    <property type="entry name" value="MST-like"/>
</dbReference>
<dbReference type="InterPro" id="IPR034660">
    <property type="entry name" value="DinB/YfiT-like"/>
</dbReference>
<organism evidence="2 3">
    <name type="scientific">Microlunatus ginsengisoli</name>
    <dbReference type="NCBI Taxonomy" id="363863"/>
    <lineage>
        <taxon>Bacteria</taxon>
        <taxon>Bacillati</taxon>
        <taxon>Actinomycetota</taxon>
        <taxon>Actinomycetes</taxon>
        <taxon>Propionibacteriales</taxon>
        <taxon>Propionibacteriaceae</taxon>
        <taxon>Microlunatus</taxon>
    </lineage>
</organism>
<dbReference type="Proteomes" id="UP001501490">
    <property type="component" value="Unassembled WGS sequence"/>
</dbReference>
<sequence>MSVAGPTLTSVSTSFPAGPDAVERADPDLLGPELDNLVQFLDYHRQTFVRKCAGLDEEQLKRRAAPPSTLSLLGLARHLSDVERHWFVLSLDGRDLPDRYSSGDDPDGDFDDLDSIPVAEVWANYRAEVTESRRILATFSSPDDRVRGTGRRGNRTVRWVLLHLIEEYARHNGHADLLREAIDGETGE</sequence>
<dbReference type="EMBL" id="BAABAB010000028">
    <property type="protein sequence ID" value="GAA3631279.1"/>
    <property type="molecule type" value="Genomic_DNA"/>
</dbReference>
<accession>A0ABP7AFN9</accession>
<feature type="region of interest" description="Disordered" evidence="1">
    <location>
        <begin position="1"/>
        <end position="28"/>
    </location>
</feature>
<proteinExistence type="predicted"/>
<evidence type="ECO:0000256" key="1">
    <source>
        <dbReference type="SAM" id="MobiDB-lite"/>
    </source>
</evidence>
<keyword evidence="3" id="KW-1185">Reference proteome</keyword>
<dbReference type="Gene3D" id="1.20.120.450">
    <property type="entry name" value="dinb family like domain"/>
    <property type="match status" value="1"/>
</dbReference>